<reference evidence="5 6" key="1">
    <citation type="journal article" date="1979" name="Int. J. Syst. Evol. Microbiol.">
        <title>Bacillus globisporus subsp. marinus subsp. nov.</title>
        <authorList>
            <person name="Liu H."/>
        </authorList>
    </citation>
    <scope>NUCLEOTIDE SEQUENCE [LARGE SCALE GENOMIC DNA]</scope>
    <source>
        <strain evidence="5 6">DSM 1297</strain>
    </source>
</reference>
<evidence type="ECO:0000259" key="4">
    <source>
        <dbReference type="PROSITE" id="PS50886"/>
    </source>
</evidence>
<dbReference type="InterPro" id="IPR012340">
    <property type="entry name" value="NA-bd_OB-fold"/>
</dbReference>
<dbReference type="InterPro" id="IPR037154">
    <property type="entry name" value="YtpR-like_sf"/>
</dbReference>
<dbReference type="InterPro" id="IPR033714">
    <property type="entry name" value="tRNA_bind_bactPheRS"/>
</dbReference>
<dbReference type="SUPFAM" id="SSF50249">
    <property type="entry name" value="Nucleic acid-binding proteins"/>
    <property type="match status" value="1"/>
</dbReference>
<dbReference type="CDD" id="cd02796">
    <property type="entry name" value="tRNA_bind_bactPheRS"/>
    <property type="match status" value="1"/>
</dbReference>
<proteinExistence type="predicted"/>
<accession>A0ABV3Q041</accession>
<organism evidence="5 6">
    <name type="scientific">Jeotgalibacillus marinus</name>
    <dbReference type="NCBI Taxonomy" id="86667"/>
    <lineage>
        <taxon>Bacteria</taxon>
        <taxon>Bacillati</taxon>
        <taxon>Bacillota</taxon>
        <taxon>Bacilli</taxon>
        <taxon>Bacillales</taxon>
        <taxon>Caryophanaceae</taxon>
        <taxon>Jeotgalibacillus</taxon>
    </lineage>
</organism>
<dbReference type="Pfam" id="PF01588">
    <property type="entry name" value="tRNA_bind"/>
    <property type="match status" value="1"/>
</dbReference>
<dbReference type="Pfam" id="PF14794">
    <property type="entry name" value="DUF4479"/>
    <property type="match status" value="1"/>
</dbReference>
<keyword evidence="6" id="KW-1185">Reference proteome</keyword>
<dbReference type="PROSITE" id="PS50886">
    <property type="entry name" value="TRBD"/>
    <property type="match status" value="1"/>
</dbReference>
<evidence type="ECO:0000313" key="5">
    <source>
        <dbReference type="EMBL" id="MEW9500715.1"/>
    </source>
</evidence>
<name>A0ABV3Q041_9BACL</name>
<comment type="caution">
    <text evidence="5">The sequence shown here is derived from an EMBL/GenBank/DDBJ whole genome shotgun (WGS) entry which is preliminary data.</text>
</comment>
<evidence type="ECO:0000313" key="6">
    <source>
        <dbReference type="Proteomes" id="UP001556040"/>
    </source>
</evidence>
<dbReference type="RefSeq" id="WP_367778033.1">
    <property type="nucleotide sequence ID" value="NZ_JBFMIA010000001.1"/>
</dbReference>
<protein>
    <submittedName>
        <fullName evidence="5">YtpR family tRNA-binding protein</fullName>
    </submittedName>
</protein>
<dbReference type="Proteomes" id="UP001556040">
    <property type="component" value="Unassembled WGS sequence"/>
</dbReference>
<evidence type="ECO:0000256" key="1">
    <source>
        <dbReference type="ARBA" id="ARBA00022555"/>
    </source>
</evidence>
<evidence type="ECO:0000256" key="3">
    <source>
        <dbReference type="PROSITE-ProRule" id="PRU00209"/>
    </source>
</evidence>
<dbReference type="NCBIfam" id="NF045760">
    <property type="entry name" value="YtpR"/>
    <property type="match status" value="1"/>
</dbReference>
<dbReference type="Gene3D" id="2.40.50.140">
    <property type="entry name" value="Nucleic acid-binding proteins"/>
    <property type="match status" value="1"/>
</dbReference>
<dbReference type="InterPro" id="IPR002547">
    <property type="entry name" value="tRNA-bd_dom"/>
</dbReference>
<evidence type="ECO:0000256" key="2">
    <source>
        <dbReference type="ARBA" id="ARBA00022884"/>
    </source>
</evidence>
<keyword evidence="1 3" id="KW-0820">tRNA-binding</keyword>
<sequence>MNVFYNQNGVGDVLLITLQSVPADLRTFERKNDVARITNSESGEVAGYNLFNASNYMTITANGVVEMDKEKLSVVNDALRKNGFEEPIIADFSPKFVVGFVQSKEKHPNADKLNICQVNVDNGTLQIVCGAPNVDEGQKVVVAKVGAVMPSGLVIKDAELRGVPSRGMICSAKELALKDAPQEKGILVLEDSYEVGQSFSLT</sequence>
<dbReference type="EMBL" id="JBFMIA010000001">
    <property type="protein sequence ID" value="MEW9500715.1"/>
    <property type="molecule type" value="Genomic_DNA"/>
</dbReference>
<keyword evidence="2 3" id="KW-0694">RNA-binding</keyword>
<dbReference type="Gene3D" id="3.30.1940.10">
    <property type="entry name" value="YtpR-like"/>
    <property type="match status" value="1"/>
</dbReference>
<gene>
    <name evidence="5" type="primary">ytpR</name>
    <name evidence="5" type="ORF">AB1471_02740</name>
</gene>
<feature type="domain" description="TRNA-binding" evidence="4">
    <location>
        <begin position="90"/>
        <end position="200"/>
    </location>
</feature>
<dbReference type="InterPro" id="IPR027855">
    <property type="entry name" value="DUF4479"/>
</dbReference>